<dbReference type="Gene3D" id="3.60.40.10">
    <property type="entry name" value="PPM-type phosphatase domain"/>
    <property type="match status" value="1"/>
</dbReference>
<dbReference type="SUPFAM" id="SSF81606">
    <property type="entry name" value="PP2C-like"/>
    <property type="match status" value="1"/>
</dbReference>
<dbReference type="Gene3D" id="3.30.450.40">
    <property type="match status" value="1"/>
</dbReference>
<gene>
    <name evidence="4" type="ORF">HNR25_004321</name>
</gene>
<dbReference type="InterPro" id="IPR000014">
    <property type="entry name" value="PAS"/>
</dbReference>
<accession>A0A841EJP0</accession>
<proteinExistence type="predicted"/>
<dbReference type="NCBIfam" id="TIGR00229">
    <property type="entry name" value="sensory_box"/>
    <property type="match status" value="1"/>
</dbReference>
<dbReference type="Pfam" id="PF08447">
    <property type="entry name" value="PAS_3"/>
    <property type="match status" value="1"/>
</dbReference>
<dbReference type="GO" id="GO:0006355">
    <property type="term" value="P:regulation of DNA-templated transcription"/>
    <property type="evidence" value="ECO:0007669"/>
    <property type="project" value="InterPro"/>
</dbReference>
<feature type="compositionally biased region" description="Low complexity" evidence="2">
    <location>
        <begin position="1"/>
        <end position="19"/>
    </location>
</feature>
<comment type="caution">
    <text evidence="4">The sequence shown here is derived from an EMBL/GenBank/DDBJ whole genome shotgun (WGS) entry which is preliminary data.</text>
</comment>
<reference evidence="4 5" key="1">
    <citation type="submission" date="2020-08" db="EMBL/GenBank/DDBJ databases">
        <title>Sequencing the genomes of 1000 actinobacteria strains.</title>
        <authorList>
            <person name="Klenk H.-P."/>
        </authorList>
    </citation>
    <scope>NUCLEOTIDE SEQUENCE [LARGE SCALE GENOMIC DNA]</scope>
    <source>
        <strain evidence="4 5">DSM 44593</strain>
    </source>
</reference>
<dbReference type="PANTHER" id="PTHR43156:SF2">
    <property type="entry name" value="STAGE II SPORULATION PROTEIN E"/>
    <property type="match status" value="1"/>
</dbReference>
<dbReference type="PROSITE" id="PS50112">
    <property type="entry name" value="PAS"/>
    <property type="match status" value="1"/>
</dbReference>
<organism evidence="4 5">
    <name type="scientific">Streptomonospora salina</name>
    <dbReference type="NCBI Taxonomy" id="104205"/>
    <lineage>
        <taxon>Bacteria</taxon>
        <taxon>Bacillati</taxon>
        <taxon>Actinomycetota</taxon>
        <taxon>Actinomycetes</taxon>
        <taxon>Streptosporangiales</taxon>
        <taxon>Nocardiopsidaceae</taxon>
        <taxon>Streptomonospora</taxon>
    </lineage>
</organism>
<dbReference type="InterPro" id="IPR035965">
    <property type="entry name" value="PAS-like_dom_sf"/>
</dbReference>
<dbReference type="SUPFAM" id="SSF55781">
    <property type="entry name" value="GAF domain-like"/>
    <property type="match status" value="1"/>
</dbReference>
<dbReference type="Pfam" id="PF00989">
    <property type="entry name" value="PAS"/>
    <property type="match status" value="1"/>
</dbReference>
<dbReference type="InterPro" id="IPR036457">
    <property type="entry name" value="PPM-type-like_dom_sf"/>
</dbReference>
<dbReference type="SMART" id="SM00331">
    <property type="entry name" value="PP2C_SIG"/>
    <property type="match status" value="1"/>
</dbReference>
<dbReference type="PANTHER" id="PTHR43156">
    <property type="entry name" value="STAGE II SPORULATION PROTEIN E-RELATED"/>
    <property type="match status" value="1"/>
</dbReference>
<dbReference type="InterPro" id="IPR001932">
    <property type="entry name" value="PPM-type_phosphatase-like_dom"/>
</dbReference>
<evidence type="ECO:0000313" key="4">
    <source>
        <dbReference type="EMBL" id="MBB6000570.1"/>
    </source>
</evidence>
<name>A0A841EJP0_9ACTN</name>
<keyword evidence="1" id="KW-0378">Hydrolase</keyword>
<dbReference type="InterPro" id="IPR052016">
    <property type="entry name" value="Bact_Sigma-Reg"/>
</dbReference>
<sequence>MNGATGSTDGSAGASAASEGEQEQGHRAGTAFGAAPVAMLVADGAARVTLANRAFTEFTGRSSEDVVGRPWPVVLAEDADADSAWELHRAARGGAPVHHRALVTAAYAGRQHRVVAEAQALPGDRSAAEPDGVVVVFREPLREEETLRVISELRTENADTALWTLDLRTGRLHELFGPSPLGRLLAGDAGGLDDILARVHRDDIARVRDAIEASHQGRDYEQRFRMYDDLGDERSLHTRARYVSGDHPRLVGIVDDVTEHVQLIRRLADRRRIEAAQGRQVTDLAAKLVSATTVEEVTGLLTDEFVPIFGGVGASVVLVEEGRLRASPTPPEQSPGPMGTGDEAAYDVAHPVGAVVQDRQPRFFESRAELLERFPGVAEFLHRTSAQSWATIPVFGDRRVALGVWQVAWGESHHATPDERALMLTLAGLAGQALQRVRRQQEELQLADAIQRRMLPPQISRFAELSIAVRYLPSRAGWRVCGDFYDVIRLPGRRVGLVVGDVQGHGVEAAAAMGQIRVAFRAYASNQVDPGVVLAETNRLLTETGEIVFATCGYLVLDLDSGEMQAAWAGQPPAIVATPDAYDLWEPETGPPVGVDGDSKYPVTTRRLIPGDTLLMCSDGLVESAQTPMDQGLRAVGEDLRGLATDVEAAAGSLIGLTPAGRGDDIALLIVRMSGAG</sequence>
<dbReference type="RefSeq" id="WP_184638078.1">
    <property type="nucleotide sequence ID" value="NZ_BAABKT010000042.1"/>
</dbReference>
<feature type="region of interest" description="Disordered" evidence="2">
    <location>
        <begin position="1"/>
        <end position="27"/>
    </location>
</feature>
<evidence type="ECO:0000313" key="5">
    <source>
        <dbReference type="Proteomes" id="UP000578077"/>
    </source>
</evidence>
<evidence type="ECO:0000259" key="3">
    <source>
        <dbReference type="PROSITE" id="PS50112"/>
    </source>
</evidence>
<dbReference type="GO" id="GO:0016791">
    <property type="term" value="F:phosphatase activity"/>
    <property type="evidence" value="ECO:0007669"/>
    <property type="project" value="TreeGrafter"/>
</dbReference>
<dbReference type="SMART" id="SM00091">
    <property type="entry name" value="PAS"/>
    <property type="match status" value="1"/>
</dbReference>
<dbReference type="Pfam" id="PF07228">
    <property type="entry name" value="SpoIIE"/>
    <property type="match status" value="1"/>
</dbReference>
<dbReference type="SUPFAM" id="SSF55785">
    <property type="entry name" value="PYP-like sensor domain (PAS domain)"/>
    <property type="match status" value="1"/>
</dbReference>
<dbReference type="EMBL" id="JACHLY010000001">
    <property type="protein sequence ID" value="MBB6000570.1"/>
    <property type="molecule type" value="Genomic_DNA"/>
</dbReference>
<keyword evidence="5" id="KW-1185">Reference proteome</keyword>
<evidence type="ECO:0000256" key="2">
    <source>
        <dbReference type="SAM" id="MobiDB-lite"/>
    </source>
</evidence>
<dbReference type="Proteomes" id="UP000578077">
    <property type="component" value="Unassembled WGS sequence"/>
</dbReference>
<dbReference type="Pfam" id="PF13185">
    <property type="entry name" value="GAF_2"/>
    <property type="match status" value="1"/>
</dbReference>
<dbReference type="InterPro" id="IPR013767">
    <property type="entry name" value="PAS_fold"/>
</dbReference>
<evidence type="ECO:0000256" key="1">
    <source>
        <dbReference type="ARBA" id="ARBA00022801"/>
    </source>
</evidence>
<feature type="domain" description="PAS" evidence="3">
    <location>
        <begin position="34"/>
        <end position="94"/>
    </location>
</feature>
<dbReference type="InterPro" id="IPR013655">
    <property type="entry name" value="PAS_fold_3"/>
</dbReference>
<dbReference type="AlphaFoldDB" id="A0A841EJP0"/>
<dbReference type="CDD" id="cd00130">
    <property type="entry name" value="PAS"/>
    <property type="match status" value="1"/>
</dbReference>
<dbReference type="Gene3D" id="3.30.450.20">
    <property type="entry name" value="PAS domain"/>
    <property type="match status" value="2"/>
</dbReference>
<dbReference type="InterPro" id="IPR029016">
    <property type="entry name" value="GAF-like_dom_sf"/>
</dbReference>
<protein>
    <submittedName>
        <fullName evidence="4">PAS domain S-box-containing protein</fullName>
    </submittedName>
</protein>
<dbReference type="InterPro" id="IPR003018">
    <property type="entry name" value="GAF"/>
</dbReference>